<feature type="domain" description="Transketolase-like pyrimidine-binding" evidence="12">
    <location>
        <begin position="317"/>
        <end position="481"/>
    </location>
</feature>
<keyword evidence="4 11" id="KW-0808">Transferase</keyword>
<keyword evidence="6 11" id="KW-0460">Magnesium</keyword>
<dbReference type="GO" id="GO:0005829">
    <property type="term" value="C:cytosol"/>
    <property type="evidence" value="ECO:0007669"/>
    <property type="project" value="TreeGrafter"/>
</dbReference>
<comment type="cofactor">
    <cofactor evidence="11">
        <name>thiamine diphosphate</name>
        <dbReference type="ChEBI" id="CHEBI:58937"/>
    </cofactor>
    <text evidence="11">Binds 1 thiamine pyrophosphate per subunit.</text>
</comment>
<dbReference type="UniPathway" id="UPA00064">
    <property type="reaction ID" value="UER00091"/>
</dbReference>
<evidence type="ECO:0000256" key="7">
    <source>
        <dbReference type="ARBA" id="ARBA00022977"/>
    </source>
</evidence>
<dbReference type="NCBIfam" id="NF003933">
    <property type="entry name" value="PRK05444.2-2"/>
    <property type="match status" value="1"/>
</dbReference>
<evidence type="ECO:0000259" key="12">
    <source>
        <dbReference type="SMART" id="SM00861"/>
    </source>
</evidence>
<evidence type="ECO:0000256" key="9">
    <source>
        <dbReference type="ARBA" id="ARBA00023229"/>
    </source>
</evidence>
<dbReference type="EMBL" id="PXYV01000001">
    <property type="protein sequence ID" value="PSR24160.1"/>
    <property type="molecule type" value="Genomic_DNA"/>
</dbReference>
<proteinExistence type="inferred from homology"/>
<comment type="pathway">
    <text evidence="1 11">Metabolic intermediate biosynthesis; 1-deoxy-D-xylulose 5-phosphate biosynthesis; 1-deoxy-D-xylulose 5-phosphate from D-glyceraldehyde 3-phosphate and pyruvate: step 1/1.</text>
</comment>
<gene>
    <name evidence="11 13" type="primary">dxs</name>
    <name evidence="13" type="ORF">C7B45_00685</name>
</gene>
<dbReference type="SUPFAM" id="SSF52518">
    <property type="entry name" value="Thiamin diphosphate-binding fold (THDP-binding)"/>
    <property type="match status" value="2"/>
</dbReference>
<dbReference type="CDD" id="cd02007">
    <property type="entry name" value="TPP_DXS"/>
    <property type="match status" value="1"/>
</dbReference>
<dbReference type="PROSITE" id="PS00802">
    <property type="entry name" value="TRANSKETOLASE_2"/>
    <property type="match status" value="1"/>
</dbReference>
<dbReference type="GO" id="GO:0000287">
    <property type="term" value="F:magnesium ion binding"/>
    <property type="evidence" value="ECO:0007669"/>
    <property type="project" value="UniProtKB-UniRule"/>
</dbReference>
<evidence type="ECO:0000256" key="8">
    <source>
        <dbReference type="ARBA" id="ARBA00023052"/>
    </source>
</evidence>
<keyword evidence="5 11" id="KW-0479">Metal-binding</keyword>
<dbReference type="PANTHER" id="PTHR43322">
    <property type="entry name" value="1-D-DEOXYXYLULOSE 5-PHOSPHATE SYNTHASE-RELATED"/>
    <property type="match status" value="1"/>
</dbReference>
<dbReference type="InterPro" id="IPR049557">
    <property type="entry name" value="Transketolase_CS"/>
</dbReference>
<comment type="function">
    <text evidence="10 11">Catalyzes the acyloin condensation reaction between C atoms 2 and 3 of pyruvate and glyceraldehyde 3-phosphate to yield 1-deoxy-D-xylulose-5-phosphate (DXP).</text>
</comment>
<evidence type="ECO:0000256" key="5">
    <source>
        <dbReference type="ARBA" id="ARBA00022723"/>
    </source>
</evidence>
<dbReference type="InterPro" id="IPR020826">
    <property type="entry name" value="Transketolase_BS"/>
</dbReference>
<evidence type="ECO:0000256" key="10">
    <source>
        <dbReference type="ARBA" id="ARBA00055605"/>
    </source>
</evidence>
<keyword evidence="8 11" id="KW-0786">Thiamine pyrophosphate</keyword>
<evidence type="ECO:0000256" key="6">
    <source>
        <dbReference type="ARBA" id="ARBA00022842"/>
    </source>
</evidence>
<feature type="binding site" evidence="11">
    <location>
        <position position="287"/>
    </location>
    <ligand>
        <name>thiamine diphosphate</name>
        <dbReference type="ChEBI" id="CHEBI:58937"/>
    </ligand>
</feature>
<evidence type="ECO:0000256" key="4">
    <source>
        <dbReference type="ARBA" id="ARBA00022679"/>
    </source>
</evidence>
<evidence type="ECO:0000313" key="13">
    <source>
        <dbReference type="EMBL" id="PSR24160.1"/>
    </source>
</evidence>
<comment type="catalytic activity">
    <reaction evidence="11">
        <text>D-glyceraldehyde 3-phosphate + pyruvate + H(+) = 1-deoxy-D-xylulose 5-phosphate + CO2</text>
        <dbReference type="Rhea" id="RHEA:12605"/>
        <dbReference type="ChEBI" id="CHEBI:15361"/>
        <dbReference type="ChEBI" id="CHEBI:15378"/>
        <dbReference type="ChEBI" id="CHEBI:16526"/>
        <dbReference type="ChEBI" id="CHEBI:57792"/>
        <dbReference type="ChEBI" id="CHEBI:59776"/>
        <dbReference type="EC" id="2.2.1.7"/>
    </reaction>
</comment>
<feature type="binding site" evidence="11">
    <location>
        <position position="147"/>
    </location>
    <ligand>
        <name>Mg(2+)</name>
        <dbReference type="ChEBI" id="CHEBI:18420"/>
    </ligand>
</feature>
<dbReference type="HAMAP" id="MF_00315">
    <property type="entry name" value="DXP_synth"/>
    <property type="match status" value="1"/>
</dbReference>
<dbReference type="NCBIfam" id="TIGR00204">
    <property type="entry name" value="dxs"/>
    <property type="match status" value="1"/>
</dbReference>
<accession>A0A2T2WPJ5</accession>
<feature type="binding site" evidence="11">
    <location>
        <position position="75"/>
    </location>
    <ligand>
        <name>thiamine diphosphate</name>
        <dbReference type="ChEBI" id="CHEBI:58937"/>
    </ligand>
</feature>
<dbReference type="CDD" id="cd07033">
    <property type="entry name" value="TPP_PYR_DXS_TK_like"/>
    <property type="match status" value="1"/>
</dbReference>
<feature type="binding site" evidence="11">
    <location>
        <position position="176"/>
    </location>
    <ligand>
        <name>thiamine diphosphate</name>
        <dbReference type="ChEBI" id="CHEBI:58937"/>
    </ligand>
</feature>
<evidence type="ECO:0000256" key="11">
    <source>
        <dbReference type="HAMAP-Rule" id="MF_00315"/>
    </source>
</evidence>
<dbReference type="EC" id="2.2.1.7" evidence="11"/>
<protein>
    <recommendedName>
        <fullName evidence="11">1-deoxy-D-xylulose-5-phosphate synthase</fullName>
        <ecNumber evidence="11">2.2.1.7</ecNumber>
    </recommendedName>
    <alternativeName>
        <fullName evidence="11">1-deoxyxylulose-5-phosphate synthase</fullName>
        <shortName evidence="11">DXP synthase</shortName>
        <shortName evidence="11">DXPS</shortName>
    </alternativeName>
</protein>
<name>A0A2T2WPJ5_9FIRM</name>
<reference evidence="13 14" key="1">
    <citation type="journal article" date="2014" name="BMC Genomics">
        <title>Comparison of environmental and isolate Sulfobacillus genomes reveals diverse carbon, sulfur, nitrogen, and hydrogen metabolisms.</title>
        <authorList>
            <person name="Justice N.B."/>
            <person name="Norman A."/>
            <person name="Brown C.T."/>
            <person name="Singh A."/>
            <person name="Thomas B.C."/>
            <person name="Banfield J.F."/>
        </authorList>
    </citation>
    <scope>NUCLEOTIDE SEQUENCE [LARGE SCALE GENOMIC DNA]</scope>
    <source>
        <strain evidence="13">AMDSBA3</strain>
    </source>
</reference>
<evidence type="ECO:0000313" key="14">
    <source>
        <dbReference type="Proteomes" id="UP000241848"/>
    </source>
</evidence>
<dbReference type="Pfam" id="PF13292">
    <property type="entry name" value="DXP_synthase_N"/>
    <property type="match status" value="1"/>
</dbReference>
<evidence type="ECO:0000256" key="1">
    <source>
        <dbReference type="ARBA" id="ARBA00004980"/>
    </source>
</evidence>
<comment type="subunit">
    <text evidence="3 11">Homodimer.</text>
</comment>
<feature type="binding site" evidence="11">
    <location>
        <position position="176"/>
    </location>
    <ligand>
        <name>Mg(2+)</name>
        <dbReference type="ChEBI" id="CHEBI:18420"/>
    </ligand>
</feature>
<dbReference type="PANTHER" id="PTHR43322:SF5">
    <property type="entry name" value="1-DEOXY-D-XYLULOSE-5-PHOSPHATE SYNTHASE, CHLOROPLASTIC"/>
    <property type="match status" value="1"/>
</dbReference>
<feature type="binding site" evidence="11">
    <location>
        <position position="368"/>
    </location>
    <ligand>
        <name>thiamine diphosphate</name>
        <dbReference type="ChEBI" id="CHEBI:58937"/>
    </ligand>
</feature>
<dbReference type="AlphaFoldDB" id="A0A2T2WPJ5"/>
<comment type="caution">
    <text evidence="13">The sequence shown here is derived from an EMBL/GenBank/DDBJ whole genome shotgun (WGS) entry which is preliminary data.</text>
</comment>
<dbReference type="InterPro" id="IPR005477">
    <property type="entry name" value="Dxylulose-5-P_synthase"/>
</dbReference>
<dbReference type="PROSITE" id="PS00801">
    <property type="entry name" value="TRANSKETOLASE_1"/>
    <property type="match status" value="1"/>
</dbReference>
<keyword evidence="7 11" id="KW-0784">Thiamine biosynthesis</keyword>
<dbReference type="InterPro" id="IPR009014">
    <property type="entry name" value="Transketo_C/PFOR_II"/>
</dbReference>
<dbReference type="GO" id="GO:0030976">
    <property type="term" value="F:thiamine pyrophosphate binding"/>
    <property type="evidence" value="ECO:0007669"/>
    <property type="project" value="UniProtKB-UniRule"/>
</dbReference>
<dbReference type="Gene3D" id="3.40.50.970">
    <property type="match status" value="2"/>
</dbReference>
<evidence type="ECO:0000256" key="3">
    <source>
        <dbReference type="ARBA" id="ARBA00011738"/>
    </source>
</evidence>
<dbReference type="InterPro" id="IPR033248">
    <property type="entry name" value="Transketolase_C"/>
</dbReference>
<dbReference type="GO" id="GO:0008661">
    <property type="term" value="F:1-deoxy-D-xylulose-5-phosphate synthase activity"/>
    <property type="evidence" value="ECO:0007669"/>
    <property type="project" value="UniProtKB-UniRule"/>
</dbReference>
<evidence type="ECO:0000256" key="2">
    <source>
        <dbReference type="ARBA" id="ARBA00011081"/>
    </source>
</evidence>
<feature type="binding site" evidence="11">
    <location>
        <begin position="148"/>
        <end position="149"/>
    </location>
    <ligand>
        <name>thiamine diphosphate</name>
        <dbReference type="ChEBI" id="CHEBI:58937"/>
    </ligand>
</feature>
<comment type="similarity">
    <text evidence="2 11">Belongs to the transketolase family. DXPS subfamily.</text>
</comment>
<dbReference type="InterPro" id="IPR029061">
    <property type="entry name" value="THDP-binding"/>
</dbReference>
<dbReference type="GO" id="GO:0016114">
    <property type="term" value="P:terpenoid biosynthetic process"/>
    <property type="evidence" value="ECO:0007669"/>
    <property type="project" value="UniProtKB-UniRule"/>
</dbReference>
<sequence>MAASLLEGIQSPEDFRHFNLSQLQHLAEEVRTRIISTTARTGGHIGASLGAVELIIALHYVYNTPEDKVVFDIGHQAYAHKILTGRLHQFETIRQLRGLSGFLKRHESIYDVWEAGHAATSLSGALGMAVARDLRHEPYQVACVIGDGALTAGMAWEAMNQLGHLQTRMVVVVNDNSMSIAPNVGAFSRYLTDLRTAPGYLRMKQEIEALLDSLPVLGGPLRRTGERLQDLLHHAVLPGNVFEELGFKYFGPVDGHDLGSLIGVMRSARDVPDPVVIHVITQKGKGYRPAEEQPVEFHGPGPFEITSGRMIKKPEALTYSQVFSRTLVELAQEREDIVAITAAMPDGTKLDYFQAQFPNRYFDVGIAEQHAATFAAGLAMSGLRPVFAVYSTFLQRAYDQVVHDVCHQNLPVLFAIDRAGLVGGDGATHQGIYDIAFLRTVPHIEIAMGKDEGEMRQLLKAALQRPNPVAIRYPRGPGRGVAVDEPIAEIRWGKAEHIHQGRDLTLLALGPMVYTALDVRRRLQAEGYRVGVVNARFVKPLDEDMLNEVAQQSTALMTLEEHALMGGFGSAVGEWLVAHRIRIPLQCEGLPDVFIDHGPTDYYLDMYELSAEALSRKALQWLKELATIPPS</sequence>
<dbReference type="Pfam" id="PF02779">
    <property type="entry name" value="Transket_pyr"/>
    <property type="match status" value="1"/>
</dbReference>
<keyword evidence="9 11" id="KW-0414">Isoprene biosynthesis</keyword>
<dbReference type="SMART" id="SM00861">
    <property type="entry name" value="Transket_pyr"/>
    <property type="match status" value="1"/>
</dbReference>
<dbReference type="FunFam" id="3.40.50.920:FF:000002">
    <property type="entry name" value="1-deoxy-D-xylulose-5-phosphate synthase"/>
    <property type="match status" value="1"/>
</dbReference>
<dbReference type="GO" id="GO:0009228">
    <property type="term" value="P:thiamine biosynthetic process"/>
    <property type="evidence" value="ECO:0007669"/>
    <property type="project" value="UniProtKB-UniRule"/>
</dbReference>
<organism evidence="13 14">
    <name type="scientific">Sulfobacillus acidophilus</name>
    <dbReference type="NCBI Taxonomy" id="53633"/>
    <lineage>
        <taxon>Bacteria</taxon>
        <taxon>Bacillati</taxon>
        <taxon>Bacillota</taxon>
        <taxon>Clostridia</taxon>
        <taxon>Eubacteriales</taxon>
        <taxon>Clostridiales Family XVII. Incertae Sedis</taxon>
        <taxon>Sulfobacillus</taxon>
    </lineage>
</organism>
<dbReference type="Proteomes" id="UP000241848">
    <property type="component" value="Unassembled WGS sequence"/>
</dbReference>
<dbReference type="GO" id="GO:0019288">
    <property type="term" value="P:isopentenyl diphosphate biosynthetic process, methylerythritol 4-phosphate pathway"/>
    <property type="evidence" value="ECO:0007669"/>
    <property type="project" value="TreeGrafter"/>
</dbReference>
<dbReference type="Pfam" id="PF02780">
    <property type="entry name" value="Transketolase_C"/>
    <property type="match status" value="1"/>
</dbReference>
<dbReference type="FunFam" id="3.40.50.970:FF:000005">
    <property type="entry name" value="1-deoxy-D-xylulose-5-phosphate synthase"/>
    <property type="match status" value="1"/>
</dbReference>
<feature type="binding site" evidence="11">
    <location>
        <begin position="116"/>
        <end position="118"/>
    </location>
    <ligand>
        <name>thiamine diphosphate</name>
        <dbReference type="ChEBI" id="CHEBI:58937"/>
    </ligand>
</feature>
<comment type="cofactor">
    <cofactor evidence="11">
        <name>Mg(2+)</name>
        <dbReference type="ChEBI" id="CHEBI:18420"/>
    </cofactor>
    <text evidence="11">Binds 1 Mg(2+) ion per subunit.</text>
</comment>
<dbReference type="SUPFAM" id="SSF52922">
    <property type="entry name" value="TK C-terminal domain-like"/>
    <property type="match status" value="1"/>
</dbReference>
<dbReference type="Gene3D" id="3.40.50.920">
    <property type="match status" value="1"/>
</dbReference>
<dbReference type="InterPro" id="IPR005475">
    <property type="entry name" value="Transketolase-like_Pyr-bd"/>
</dbReference>